<keyword evidence="1" id="KW-1185">Reference proteome</keyword>
<dbReference type="PANTHER" id="PTHR11439:SF498">
    <property type="entry name" value="DNAK FAMILY PROTEIN"/>
    <property type="match status" value="1"/>
</dbReference>
<dbReference type="PANTHER" id="PTHR11439">
    <property type="entry name" value="GAG-POL-RELATED RETROTRANSPOSON"/>
    <property type="match status" value="1"/>
</dbReference>
<evidence type="ECO:0000313" key="2">
    <source>
        <dbReference type="RefSeq" id="XP_027351104.1"/>
    </source>
</evidence>
<dbReference type="Proteomes" id="UP000694853">
    <property type="component" value="Unplaced"/>
</dbReference>
<dbReference type="GeneID" id="113862185"/>
<name>A0A8B8L8P0_ABRPR</name>
<proteinExistence type="predicted"/>
<reference evidence="2" key="2">
    <citation type="submission" date="2025-08" db="UniProtKB">
        <authorList>
            <consortium name="RefSeq"/>
        </authorList>
    </citation>
    <scope>IDENTIFICATION</scope>
    <source>
        <tissue evidence="2">Young leaves</tissue>
    </source>
</reference>
<reference evidence="1" key="1">
    <citation type="journal article" date="2019" name="Toxins">
        <title>Detection of Abrin-Like and Prepropulchellin-Like Toxin Genes and Transcripts Using Whole Genome Sequencing and Full-Length Transcript Sequencing of Abrus precatorius.</title>
        <authorList>
            <person name="Hovde B.T."/>
            <person name="Daligault H.E."/>
            <person name="Hanschen E.R."/>
            <person name="Kunde Y.A."/>
            <person name="Johnson M.B."/>
            <person name="Starkenburg S.R."/>
            <person name="Johnson S.L."/>
        </authorList>
    </citation>
    <scope>NUCLEOTIDE SEQUENCE [LARGE SCALE GENOMIC DNA]</scope>
</reference>
<evidence type="ECO:0000313" key="1">
    <source>
        <dbReference type="Proteomes" id="UP000694853"/>
    </source>
</evidence>
<dbReference type="KEGG" id="aprc:113862185"/>
<protein>
    <submittedName>
        <fullName evidence="2">Uncharacterized protein LOC113862185</fullName>
    </submittedName>
</protein>
<sequence length="133" mass="15270">MVKFSKKQELNTQPYHDAPGYRRLIRKLLYLTTTKPDIAFSMQQLSQFMSCPTNSHHQAVVRILRYLKGVIDQGIFYPATSSLQLKAFSDFDWGTYSGTQQSITSYYIFLGDSLISWKSKKQPTILESSSKAE</sequence>
<accession>A0A8B8L8P0</accession>
<gene>
    <name evidence="2" type="primary">LOC113862185</name>
</gene>
<dbReference type="RefSeq" id="XP_027351104.1">
    <property type="nucleotide sequence ID" value="XM_027495303.1"/>
</dbReference>
<organism evidence="1 2">
    <name type="scientific">Abrus precatorius</name>
    <name type="common">Indian licorice</name>
    <name type="synonym">Glycine abrus</name>
    <dbReference type="NCBI Taxonomy" id="3816"/>
    <lineage>
        <taxon>Eukaryota</taxon>
        <taxon>Viridiplantae</taxon>
        <taxon>Streptophyta</taxon>
        <taxon>Embryophyta</taxon>
        <taxon>Tracheophyta</taxon>
        <taxon>Spermatophyta</taxon>
        <taxon>Magnoliopsida</taxon>
        <taxon>eudicotyledons</taxon>
        <taxon>Gunneridae</taxon>
        <taxon>Pentapetalae</taxon>
        <taxon>rosids</taxon>
        <taxon>fabids</taxon>
        <taxon>Fabales</taxon>
        <taxon>Fabaceae</taxon>
        <taxon>Papilionoideae</taxon>
        <taxon>50 kb inversion clade</taxon>
        <taxon>NPAAA clade</taxon>
        <taxon>indigoferoid/millettioid clade</taxon>
        <taxon>Abreae</taxon>
        <taxon>Abrus</taxon>
    </lineage>
</organism>
<dbReference type="AlphaFoldDB" id="A0A8B8L8P0"/>
<dbReference type="OrthoDB" id="412581at2759"/>